<dbReference type="Pfam" id="PF01263">
    <property type="entry name" value="Aldose_epim"/>
    <property type="match status" value="1"/>
</dbReference>
<dbReference type="InterPro" id="IPR008183">
    <property type="entry name" value="Aldose_1/G6P_1-epimerase"/>
</dbReference>
<evidence type="ECO:0000256" key="1">
    <source>
        <dbReference type="ARBA" id="ARBA00001913"/>
    </source>
</evidence>
<proteinExistence type="predicted"/>
<evidence type="ECO:0000256" key="3">
    <source>
        <dbReference type="ARBA" id="ARBA00022837"/>
    </source>
</evidence>
<evidence type="ECO:0000313" key="5">
    <source>
        <dbReference type="Proteomes" id="UP000267223"/>
    </source>
</evidence>
<gene>
    <name evidence="4" type="ORF">EFY79_07645</name>
</gene>
<dbReference type="PANTHER" id="PTHR10091">
    <property type="entry name" value="ALDOSE-1-EPIMERASE"/>
    <property type="match status" value="1"/>
</dbReference>
<name>A0A3M9NII0_9BACT</name>
<dbReference type="RefSeq" id="WP_123120106.1">
    <property type="nucleotide sequence ID" value="NZ_RJJR01000005.1"/>
</dbReference>
<keyword evidence="3" id="KW-0106">Calcium</keyword>
<dbReference type="OrthoDB" id="9808779at2"/>
<dbReference type="GO" id="GO:0006006">
    <property type="term" value="P:glucose metabolic process"/>
    <property type="evidence" value="ECO:0007669"/>
    <property type="project" value="TreeGrafter"/>
</dbReference>
<dbReference type="Proteomes" id="UP000267223">
    <property type="component" value="Unassembled WGS sequence"/>
</dbReference>
<protein>
    <submittedName>
        <fullName evidence="4">Aldose 1-epimerase</fullName>
    </submittedName>
</protein>
<dbReference type="EMBL" id="RJJR01000005">
    <property type="protein sequence ID" value="RNI37265.1"/>
    <property type="molecule type" value="Genomic_DNA"/>
</dbReference>
<dbReference type="InterPro" id="IPR014718">
    <property type="entry name" value="GH-type_carb-bd"/>
</dbReference>
<dbReference type="CDD" id="cd01081">
    <property type="entry name" value="Aldose_epim"/>
    <property type="match status" value="1"/>
</dbReference>
<dbReference type="GO" id="GO:0004034">
    <property type="term" value="F:aldose 1-epimerase activity"/>
    <property type="evidence" value="ECO:0007669"/>
    <property type="project" value="TreeGrafter"/>
</dbReference>
<keyword evidence="5" id="KW-1185">Reference proteome</keyword>
<comment type="caution">
    <text evidence="4">The sequence shown here is derived from an EMBL/GenBank/DDBJ whole genome shotgun (WGS) entry which is preliminary data.</text>
</comment>
<dbReference type="AlphaFoldDB" id="A0A3M9NII0"/>
<comment type="subunit">
    <text evidence="2">Monomer.</text>
</comment>
<reference evidence="4 5" key="1">
    <citation type="submission" date="2018-11" db="EMBL/GenBank/DDBJ databases">
        <title>Draft genome sequence of Ferruginibacter sp. BO-59.</title>
        <authorList>
            <person name="Im W.T."/>
        </authorList>
    </citation>
    <scope>NUCLEOTIDE SEQUENCE [LARGE SCALE GENOMIC DNA]</scope>
    <source>
        <strain evidence="4 5">BO-59</strain>
    </source>
</reference>
<evidence type="ECO:0000313" key="4">
    <source>
        <dbReference type="EMBL" id="RNI37265.1"/>
    </source>
</evidence>
<evidence type="ECO:0000256" key="2">
    <source>
        <dbReference type="ARBA" id="ARBA00011245"/>
    </source>
</evidence>
<dbReference type="Gene3D" id="2.70.98.10">
    <property type="match status" value="1"/>
</dbReference>
<dbReference type="SUPFAM" id="SSF74650">
    <property type="entry name" value="Galactose mutarotase-like"/>
    <property type="match status" value="1"/>
</dbReference>
<organism evidence="4 5">
    <name type="scientific">Hanamia caeni</name>
    <dbReference type="NCBI Taxonomy" id="2294116"/>
    <lineage>
        <taxon>Bacteria</taxon>
        <taxon>Pseudomonadati</taxon>
        <taxon>Bacteroidota</taxon>
        <taxon>Chitinophagia</taxon>
        <taxon>Chitinophagales</taxon>
        <taxon>Chitinophagaceae</taxon>
        <taxon>Hanamia</taxon>
    </lineage>
</organism>
<accession>A0A3M9NII0</accession>
<dbReference type="GO" id="GO:0033499">
    <property type="term" value="P:galactose catabolic process via UDP-galactose, Leloir pathway"/>
    <property type="evidence" value="ECO:0007669"/>
    <property type="project" value="TreeGrafter"/>
</dbReference>
<sequence length="320" mass="36627">MFTIQKKKESGFDKIILQNDETKNYAAIAPACGAVLLEFVVEQNNIPFNVIDGYKSAEEFKSQLADKGFKGCKLSPFVCRLNQSKYIFADKEYVIEKQKSSPNKHAIHGLIYDKSFELISETANDKEAAVTMKYEYRQDDPGYPFNYDCIVTWRLEKNNKLTVLTECVNKDEGLIPIQDGWHPYFTLGDTINNLDLEFQSLKMVEFNTELLPTKKLIDYTRFTTIEKLGDRFLDNCFVLDSQECQPLCVLRNADKKIEIQLLPDESYPYLQVYTPPHRKSIAIENLSGVPDGFNNNIGVTTLEPGQSSLFKTSYKIVLLN</sequence>
<dbReference type="InterPro" id="IPR011013">
    <property type="entry name" value="Gal_mutarotase_sf_dom"/>
</dbReference>
<comment type="cofactor">
    <cofactor evidence="1">
        <name>Ca(2+)</name>
        <dbReference type="ChEBI" id="CHEBI:29108"/>
    </cofactor>
</comment>
<dbReference type="GO" id="GO:0030246">
    <property type="term" value="F:carbohydrate binding"/>
    <property type="evidence" value="ECO:0007669"/>
    <property type="project" value="InterPro"/>
</dbReference>
<dbReference type="PANTHER" id="PTHR10091:SF0">
    <property type="entry name" value="GALACTOSE MUTAROTASE"/>
    <property type="match status" value="1"/>
</dbReference>